<sequence length="195" mass="22046">GIKHFLFGHSMGGAIAFYCALRAQEDGVPFDGIIMQAPMCKMSAKMYPPGGPEGIITKLFFLLADMFPELAVTPSATIRHLAFKLESARELSTENPWAALMKPRLRTAAQMLQFCKWVQDRRQQLKTPCLIMHGECDYVTDPSSSRELFAQCQSVDKTFRLFEGFWHCMTSGEAEQDREHVLGTIIGWLDERYAS</sequence>
<evidence type="ECO:0000313" key="2">
    <source>
        <dbReference type="EMBL" id="KAK3238043.1"/>
    </source>
</evidence>
<dbReference type="SUPFAM" id="SSF53474">
    <property type="entry name" value="alpha/beta-Hydrolases"/>
    <property type="match status" value="1"/>
</dbReference>
<feature type="non-terminal residue" evidence="2">
    <location>
        <position position="1"/>
    </location>
</feature>
<reference evidence="2 3" key="1">
    <citation type="journal article" date="2015" name="Genome Biol. Evol.">
        <title>Comparative Genomics of a Bacterivorous Green Alga Reveals Evolutionary Causalities and Consequences of Phago-Mixotrophic Mode of Nutrition.</title>
        <authorList>
            <person name="Burns J.A."/>
            <person name="Paasch A."/>
            <person name="Narechania A."/>
            <person name="Kim E."/>
        </authorList>
    </citation>
    <scope>NUCLEOTIDE SEQUENCE [LARGE SCALE GENOMIC DNA]</scope>
    <source>
        <strain evidence="2 3">PLY_AMNH</strain>
    </source>
</reference>
<dbReference type="Pfam" id="PF12146">
    <property type="entry name" value="Hydrolase_4"/>
    <property type="match status" value="1"/>
</dbReference>
<dbReference type="EMBL" id="LGRX02034350">
    <property type="protein sequence ID" value="KAK3238043.1"/>
    <property type="molecule type" value="Genomic_DNA"/>
</dbReference>
<name>A0AAE0ERB6_9CHLO</name>
<dbReference type="AlphaFoldDB" id="A0AAE0ERB6"/>
<accession>A0AAE0ERB6</accession>
<dbReference type="InterPro" id="IPR022742">
    <property type="entry name" value="Hydrolase_4"/>
</dbReference>
<proteinExistence type="predicted"/>
<evidence type="ECO:0000259" key="1">
    <source>
        <dbReference type="Pfam" id="PF12146"/>
    </source>
</evidence>
<keyword evidence="3" id="KW-1185">Reference proteome</keyword>
<organism evidence="2 3">
    <name type="scientific">Cymbomonas tetramitiformis</name>
    <dbReference type="NCBI Taxonomy" id="36881"/>
    <lineage>
        <taxon>Eukaryota</taxon>
        <taxon>Viridiplantae</taxon>
        <taxon>Chlorophyta</taxon>
        <taxon>Pyramimonadophyceae</taxon>
        <taxon>Pyramimonadales</taxon>
        <taxon>Pyramimonadaceae</taxon>
        <taxon>Cymbomonas</taxon>
    </lineage>
</organism>
<gene>
    <name evidence="2" type="ORF">CYMTET_51913</name>
</gene>
<dbReference type="Gene3D" id="3.40.50.1820">
    <property type="entry name" value="alpha/beta hydrolase"/>
    <property type="match status" value="1"/>
</dbReference>
<dbReference type="Proteomes" id="UP001190700">
    <property type="component" value="Unassembled WGS sequence"/>
</dbReference>
<dbReference type="InterPro" id="IPR029058">
    <property type="entry name" value="AB_hydrolase_fold"/>
</dbReference>
<dbReference type="InterPro" id="IPR051044">
    <property type="entry name" value="MAG_DAG_Lipase"/>
</dbReference>
<evidence type="ECO:0000313" key="3">
    <source>
        <dbReference type="Proteomes" id="UP001190700"/>
    </source>
</evidence>
<comment type="caution">
    <text evidence="2">The sequence shown here is derived from an EMBL/GenBank/DDBJ whole genome shotgun (WGS) entry which is preliminary data.</text>
</comment>
<protein>
    <recommendedName>
        <fullName evidence="1">Serine aminopeptidase S33 domain-containing protein</fullName>
    </recommendedName>
</protein>
<dbReference type="PANTHER" id="PTHR11614">
    <property type="entry name" value="PHOSPHOLIPASE-RELATED"/>
    <property type="match status" value="1"/>
</dbReference>
<feature type="domain" description="Serine aminopeptidase S33" evidence="1">
    <location>
        <begin position="3"/>
        <end position="170"/>
    </location>
</feature>